<dbReference type="Gene3D" id="4.10.320.30">
    <property type="match status" value="1"/>
</dbReference>
<keyword evidence="11" id="KW-0804">Transcription</keyword>
<dbReference type="PROSITE" id="PS51802">
    <property type="entry name" value="ZF_CCHHC"/>
    <property type="match status" value="1"/>
</dbReference>
<evidence type="ECO:0000313" key="17">
    <source>
        <dbReference type="EMBL" id="KAJ6225052.1"/>
    </source>
</evidence>
<dbReference type="InterPro" id="IPR058642">
    <property type="entry name" value="BRE1A/B-like_dom"/>
</dbReference>
<evidence type="ECO:0000256" key="7">
    <source>
        <dbReference type="ARBA" id="ARBA00022833"/>
    </source>
</evidence>
<dbReference type="PANTHER" id="PTHR23163">
    <property type="entry name" value="RING FINGER PROTEIN-RELATED"/>
    <property type="match status" value="1"/>
</dbReference>
<evidence type="ECO:0000256" key="3">
    <source>
        <dbReference type="ARBA" id="ARBA00013184"/>
    </source>
</evidence>
<keyword evidence="6" id="KW-0863">Zinc-finger</keyword>
<dbReference type="SUPFAM" id="SSF158230">
    <property type="entry name" value="PRP4-like"/>
    <property type="match status" value="1"/>
</dbReference>
<dbReference type="InterPro" id="IPR036060">
    <property type="entry name" value="Znf_C2H2C_sf"/>
</dbReference>
<dbReference type="GO" id="GO:0070775">
    <property type="term" value="C:H3 histone acetyltransferase complex"/>
    <property type="evidence" value="ECO:0007669"/>
    <property type="project" value="UniProtKB-ARBA"/>
</dbReference>
<evidence type="ECO:0000256" key="8">
    <source>
        <dbReference type="ARBA" id="ARBA00022853"/>
    </source>
</evidence>
<dbReference type="Gene3D" id="4.10.280.110">
    <property type="entry name" value="Pre-mRNA processing factor 4 domain"/>
    <property type="match status" value="1"/>
</dbReference>
<feature type="region of interest" description="Disordered" evidence="15">
    <location>
        <begin position="215"/>
        <end position="236"/>
    </location>
</feature>
<comment type="caution">
    <text evidence="17">The sequence shown here is derived from an EMBL/GenBank/DDBJ whole genome shotgun (WGS) entry which is preliminary data.</text>
</comment>
<dbReference type="Pfam" id="PF01853">
    <property type="entry name" value="MOZ_SAS"/>
    <property type="match status" value="1"/>
</dbReference>
<dbReference type="GO" id="GO:0033503">
    <property type="term" value="C:HULC complex"/>
    <property type="evidence" value="ECO:0007669"/>
    <property type="project" value="TreeGrafter"/>
</dbReference>
<dbReference type="SMART" id="SM00696">
    <property type="entry name" value="DM9"/>
    <property type="match status" value="2"/>
</dbReference>
<feature type="compositionally biased region" description="Gly residues" evidence="15">
    <location>
        <begin position="1"/>
        <end position="15"/>
    </location>
</feature>
<dbReference type="Pfam" id="PF17772">
    <property type="entry name" value="zf-MYST"/>
    <property type="match status" value="1"/>
</dbReference>
<feature type="active site" description="Proton donor/acceptor" evidence="13">
    <location>
        <position position="1609"/>
    </location>
</feature>
<dbReference type="GO" id="GO:0008270">
    <property type="term" value="F:zinc ion binding"/>
    <property type="evidence" value="ECO:0007669"/>
    <property type="project" value="UniProtKB-KW"/>
</dbReference>
<dbReference type="InterPro" id="IPR036388">
    <property type="entry name" value="WH-like_DNA-bd_sf"/>
</dbReference>
<dbReference type="Pfam" id="PF11901">
    <property type="entry name" value="DM9"/>
    <property type="match status" value="1"/>
</dbReference>
<feature type="compositionally biased region" description="Acidic residues" evidence="15">
    <location>
        <begin position="130"/>
        <end position="139"/>
    </location>
</feature>
<keyword evidence="5" id="KW-0479">Metal-binding</keyword>
<evidence type="ECO:0000256" key="11">
    <source>
        <dbReference type="ARBA" id="ARBA00023163"/>
    </source>
</evidence>
<dbReference type="Gene3D" id="3.30.40.10">
    <property type="entry name" value="Zinc/RING finger domain, C3HC4 (zinc finger)"/>
    <property type="match status" value="1"/>
</dbReference>
<feature type="coiled-coil region" evidence="14">
    <location>
        <begin position="1700"/>
        <end position="1737"/>
    </location>
</feature>
<dbReference type="InterPro" id="IPR036285">
    <property type="entry name" value="PRP4-like_sf"/>
</dbReference>
<dbReference type="PROSITE" id="PS51726">
    <property type="entry name" value="MYST_HAT"/>
    <property type="match status" value="1"/>
</dbReference>
<evidence type="ECO:0000256" key="12">
    <source>
        <dbReference type="ARBA" id="ARBA00023242"/>
    </source>
</evidence>
<organism evidence="17 18">
    <name type="scientific">Blomia tropicalis</name>
    <name type="common">Mite</name>
    <dbReference type="NCBI Taxonomy" id="40697"/>
    <lineage>
        <taxon>Eukaryota</taxon>
        <taxon>Metazoa</taxon>
        <taxon>Ecdysozoa</taxon>
        <taxon>Arthropoda</taxon>
        <taxon>Chelicerata</taxon>
        <taxon>Arachnida</taxon>
        <taxon>Acari</taxon>
        <taxon>Acariformes</taxon>
        <taxon>Sarcoptiformes</taxon>
        <taxon>Astigmata</taxon>
        <taxon>Glycyphagoidea</taxon>
        <taxon>Echimyopodidae</taxon>
        <taxon>Blomia</taxon>
    </lineage>
</organism>
<keyword evidence="12" id="KW-0539">Nucleus</keyword>
<dbReference type="InterPro" id="IPR014906">
    <property type="entry name" value="PRP4-like"/>
</dbReference>
<evidence type="ECO:0000256" key="2">
    <source>
        <dbReference type="ARBA" id="ARBA00010107"/>
    </source>
</evidence>
<dbReference type="Gene3D" id="3.40.630.30">
    <property type="match status" value="1"/>
</dbReference>
<dbReference type="Pfam" id="PF08799">
    <property type="entry name" value="PRP4"/>
    <property type="match status" value="1"/>
</dbReference>
<dbReference type="InterPro" id="IPR013956">
    <property type="entry name" value="E3_ubiquit_lig_Bre1"/>
</dbReference>
<evidence type="ECO:0000256" key="10">
    <source>
        <dbReference type="ARBA" id="ARBA00023015"/>
    </source>
</evidence>
<dbReference type="FunFam" id="3.30.60.60:FF:000001">
    <property type="entry name" value="Histone acetyltransferase"/>
    <property type="match status" value="1"/>
</dbReference>
<accession>A0A9Q0MG41</accession>
<feature type="region of interest" description="Disordered" evidence="15">
    <location>
        <begin position="115"/>
        <end position="153"/>
    </location>
</feature>
<dbReference type="Pfam" id="PF01530">
    <property type="entry name" value="zf-C2HC"/>
    <property type="match status" value="1"/>
</dbReference>
<dbReference type="InterPro" id="IPR013083">
    <property type="entry name" value="Znf_RING/FYVE/PHD"/>
</dbReference>
<comment type="similarity">
    <text evidence="2">Belongs to the MYST (SAS/MOZ) family.</text>
</comment>
<keyword evidence="10" id="KW-0805">Transcription regulation</keyword>
<protein>
    <recommendedName>
        <fullName evidence="3">histone acetyltransferase</fullName>
        <ecNumber evidence="3">2.3.1.48</ecNumber>
    </recommendedName>
</protein>
<dbReference type="InterPro" id="IPR040706">
    <property type="entry name" value="Zf-MYST"/>
</dbReference>
<feature type="coiled-coil region" evidence="14">
    <location>
        <begin position="420"/>
        <end position="476"/>
    </location>
</feature>
<dbReference type="EC" id="2.3.1.48" evidence="3"/>
<feature type="coiled-coil region" evidence="14">
    <location>
        <begin position="803"/>
        <end position="893"/>
    </location>
</feature>
<dbReference type="GO" id="GO:0061630">
    <property type="term" value="F:ubiquitin protein ligase activity"/>
    <property type="evidence" value="ECO:0007669"/>
    <property type="project" value="TreeGrafter"/>
</dbReference>
<feature type="coiled-coil region" evidence="14">
    <location>
        <begin position="240"/>
        <end position="309"/>
    </location>
</feature>
<dbReference type="GO" id="GO:0040029">
    <property type="term" value="P:epigenetic regulation of gene expression"/>
    <property type="evidence" value="ECO:0007669"/>
    <property type="project" value="UniProtKB-ARBA"/>
</dbReference>
<evidence type="ECO:0000256" key="14">
    <source>
        <dbReference type="SAM" id="Coils"/>
    </source>
</evidence>
<dbReference type="InterPro" id="IPR002515">
    <property type="entry name" value="Znf_C2H2C"/>
</dbReference>
<proteinExistence type="inferred from homology"/>
<dbReference type="InterPro" id="IPR002717">
    <property type="entry name" value="HAT_MYST-type"/>
</dbReference>
<dbReference type="GO" id="GO:0005634">
    <property type="term" value="C:nucleus"/>
    <property type="evidence" value="ECO:0007669"/>
    <property type="project" value="UniProtKB-SubCell"/>
</dbReference>
<evidence type="ECO:0000259" key="16">
    <source>
        <dbReference type="PROSITE" id="PS51726"/>
    </source>
</evidence>
<feature type="compositionally biased region" description="Basic and acidic residues" evidence="15">
    <location>
        <begin position="600"/>
        <end position="621"/>
    </location>
</feature>
<dbReference type="FunFam" id="3.40.630.30:FF:000001">
    <property type="entry name" value="Histone acetyltransferase"/>
    <property type="match status" value="1"/>
</dbReference>
<evidence type="ECO:0000256" key="9">
    <source>
        <dbReference type="ARBA" id="ARBA00022990"/>
    </source>
</evidence>
<reference evidence="17" key="1">
    <citation type="submission" date="2022-12" db="EMBL/GenBank/DDBJ databases">
        <title>Genome assemblies of Blomia tropicalis.</title>
        <authorList>
            <person name="Cui Y."/>
        </authorList>
    </citation>
    <scope>NUCLEOTIDE SEQUENCE</scope>
    <source>
        <tissue evidence="17">Adult mites</tissue>
    </source>
</reference>
<dbReference type="InterPro" id="IPR006616">
    <property type="entry name" value="DM9_repeat"/>
</dbReference>
<keyword evidence="4" id="KW-0808">Transferase</keyword>
<name>A0A9Q0MG41_BLOTA</name>
<dbReference type="Gene3D" id="3.30.60.60">
    <property type="entry name" value="N-acetyl transferase-like"/>
    <property type="match status" value="1"/>
</dbReference>
<keyword evidence="14" id="KW-0175">Coiled coil</keyword>
<dbReference type="SUPFAM" id="SSF55729">
    <property type="entry name" value="Acyl-CoA N-acyltransferases (Nat)"/>
    <property type="match status" value="1"/>
</dbReference>
<feature type="region of interest" description="Disordered" evidence="15">
    <location>
        <begin position="1"/>
        <end position="24"/>
    </location>
</feature>
<dbReference type="EMBL" id="JAPWDV010000001">
    <property type="protein sequence ID" value="KAJ6225052.1"/>
    <property type="molecule type" value="Genomic_DNA"/>
</dbReference>
<keyword evidence="7" id="KW-0862">Zinc</keyword>
<feature type="domain" description="MYST-type HAT" evidence="16">
    <location>
        <begin position="1433"/>
        <end position="1695"/>
    </location>
</feature>
<dbReference type="Pfam" id="PF26052">
    <property type="entry name" value="BRE1B"/>
    <property type="match status" value="1"/>
</dbReference>
<dbReference type="SUPFAM" id="SSF103637">
    <property type="entry name" value="CCHHC domain"/>
    <property type="match status" value="1"/>
</dbReference>
<evidence type="ECO:0000256" key="13">
    <source>
        <dbReference type="PIRSR" id="PIRSR602717-51"/>
    </source>
</evidence>
<evidence type="ECO:0000256" key="6">
    <source>
        <dbReference type="ARBA" id="ARBA00022771"/>
    </source>
</evidence>
<feature type="compositionally biased region" description="Polar residues" evidence="15">
    <location>
        <begin position="216"/>
        <end position="236"/>
    </location>
</feature>
<evidence type="ECO:0000256" key="15">
    <source>
        <dbReference type="SAM" id="MobiDB-lite"/>
    </source>
</evidence>
<gene>
    <name evidence="17" type="ORF">RDWZM_003597</name>
</gene>
<dbReference type="PANTHER" id="PTHR23163:SF0">
    <property type="entry name" value="E3 UBIQUITIN-PROTEIN LIGASE BRE1"/>
    <property type="match status" value="1"/>
</dbReference>
<dbReference type="Proteomes" id="UP001142055">
    <property type="component" value="Chromosome 1"/>
</dbReference>
<evidence type="ECO:0000256" key="1">
    <source>
        <dbReference type="ARBA" id="ARBA00004123"/>
    </source>
</evidence>
<feature type="region of interest" description="Disordered" evidence="15">
    <location>
        <begin position="600"/>
        <end position="644"/>
    </location>
</feature>
<dbReference type="GO" id="GO:0006355">
    <property type="term" value="P:regulation of DNA-templated transcription"/>
    <property type="evidence" value="ECO:0007669"/>
    <property type="project" value="InterPro"/>
</dbReference>
<dbReference type="GO" id="GO:0004402">
    <property type="term" value="F:histone acetyltransferase activity"/>
    <property type="evidence" value="ECO:0007669"/>
    <property type="project" value="InterPro"/>
</dbReference>
<dbReference type="SMART" id="SM00500">
    <property type="entry name" value="SFM"/>
    <property type="match status" value="1"/>
</dbReference>
<feature type="compositionally biased region" description="Polar residues" evidence="15">
    <location>
        <begin position="635"/>
        <end position="644"/>
    </location>
</feature>
<evidence type="ECO:0000313" key="18">
    <source>
        <dbReference type="Proteomes" id="UP001142055"/>
    </source>
</evidence>
<keyword evidence="8" id="KW-0156">Chromatin regulator</keyword>
<keyword evidence="18" id="KW-1185">Reference proteome</keyword>
<dbReference type="Gene3D" id="1.10.10.10">
    <property type="entry name" value="Winged helix-like DNA-binding domain superfamily/Winged helix DNA-binding domain"/>
    <property type="match status" value="1"/>
</dbReference>
<comment type="subcellular location">
    <subcellularLocation>
        <location evidence="1">Nucleus</location>
    </subcellularLocation>
</comment>
<dbReference type="InterPro" id="IPR016181">
    <property type="entry name" value="Acyl_CoA_acyltransferase"/>
</dbReference>
<evidence type="ECO:0000256" key="4">
    <source>
        <dbReference type="ARBA" id="ARBA00022679"/>
    </source>
</evidence>
<feature type="coiled-coil region" evidence="14">
    <location>
        <begin position="648"/>
        <end position="760"/>
    </location>
</feature>
<keyword evidence="9" id="KW-0007">Acetylation</keyword>
<feature type="region of interest" description="Disordered" evidence="15">
    <location>
        <begin position="1320"/>
        <end position="1339"/>
    </location>
</feature>
<sequence length="2500" mass="290407">MSSTGGNGSKRGGGDSPTSSTKKRAKVEFDYDSKFIASSQEDLEIGLLRVQNRRLAERIFQSQRAEADWKLRIEQMEKKQMNSDTKMYTLNRQWNLLNEDIRLLLERFDFNANELDDDPPQRRIRGTGLDIEEEEEDIDNDRSPEEESNNFMNDGMKNRVMLTTRIVEKLLQVFGRMQGKYEKLSVQIRNAIRLDCPELGLSNVEGDEALERRIDQQLQPRSPEGQSPKQRGSNSWRMRAQALANLNEQMVNDVKRLSREVTQLHERHHLTTSNHLKLKDEVEQYKDENEELKSRLDALEFELNKSRTREQRMEDHFFEAREKLRDMQCGAASGVNSGSDNGTLPAGSKLEDLKRELDENKELANSRLIELDALNVKHKELLKEREKLKMDLKCIPDSVIHESAEYKSLQSHFSVLFNESEQLKTQLGEAKTQLITVKNEHLRQIELMESEELAMQKKLRNECMQLDDSLLQVKKEYEMLRIEFEQTLAANEQTGPINREMRHLITSLQNQSLQLKGENNRVKKKLKETFAEVVRLRQICEDYGIKVAIGGYVVPDSKVTNDPKDESVKEVKVEEDYEDFVSGNGGQLVIVTQTETDEKTCDSKKEIKVEEDSVSTRKETNRSSPLGTAGDTEGTDTNTGSASCPATLTEYETIVRELRAQLKKAIESKNDIKLLLDMFKSVDRDKRDKAQLMADVKRYRSECENKERKIRSLEEERRSAKTKFENEEYMKKITKYEELISQLQKKITNKMSEEEALLNEMEVTGQAFEDMQDQNIRLMQQLREKDDANFKLISERIQTNQITKLLKEEKEQLTEQILMIKNQLEATNQVVRKLEEKERILITNVSTYEKELSVRQQSMDILKRKTIESTQQYADLKLRLEKYLTQIRDAQELVADKTSAFQQEVYKSKRLHEEVAKYKSKYERAKKFEIASTADEVLQEEIRELREELTCPSCKTKRKDAVLNKCFHVFCYDFTMGSIKCNIFEDLTDSIGDAFNGIARSACVAQHSDEFTECYNMIRNVYIGSGDPSARKENCCQFLAYRDCMELVAQKYCGTEARKIVDKTMNVIKEAGLQCVDYQNLFDCMDKWLAISILAFTFLLAVAVVSCFWYEAISKKDNGYKTIVPINSPKKTILTPQLKKLGLTDADLKLQKLNLNSRQTRSHVKLIDQNCETNVKNLLTNKNFNDHFQNSAKQFKNDQSTSKRCCETIDSISACVTTRSHSMDKNNSNSGSSDKELHDITMKRADRQMNDLDSQSTSESDVEETDLFDTHCKTPGCDSLGHLSGAFDSHQTMDTCPMFHNQTSDNCAQRYQKRIGQINKQSKMSTISPKKSPNKKIKRVPENEPTWNEIMDIRKIEMKAITENQNEENRIDRIIPRATSSRQPQLTNFTSKFDFNLFVEAQARTAQLIHYNSITELKSDHEDNAVNNDQPESKTKTVQKVAMGRYLIDAWYSSPYSDDFQNCQVLYICEFCLKCLNSEIILERHINKCPLRQPPGDQIYHKENISFFEIDGQKEKEYCQNLCLLAKLFLNHKTLFFDVDPFLFYIMTIQDETGIHIVGYFSKEKRSTFNYNVSCILTLPSYQRLGYGRMLIEFSYLLTKSEGKFGSPERPLSDLGLISYRNYWKFVIMNYIGTYEGKEILLKGISNETGINPTDIVSTLQLMGLLKYWKGEHMIMAELSKKRKLLENNSLITNEKKYFRRQELIQIEEEEYLKRQAEKELKKRDNEEDNNNDINESFNQNDITNLDQIGKTPEEIANLKLKQFISIHSKASTSDTKNINEDERIMPRKDVIKKLRDRNEPILLFGEGEIEAFRRLRKLEILEPDATDKGLRNDFQEAMEKVDAAYLQEIVKSGSSGSTRDGDKKKGAHDVKFEEMNTTIEQILNDAEYLGKQRKKGPENESTIMPKSDCHVILKFLKYLLELWGRKLNDRSESEKRSTQGKIVTAIYTQTQNYLKPFHFNNAIEFDLKIFRKKDKTNLIHNIFDSEDYENQAFQISNSWPLFQLFAQVLVQSLFNNTDYLTVEMTPEVRMEAVMKFLPIVGITCESSFLDYLRHHLLYGLLFLKISPLPSIEAPTLNIIRKKNTNDIIDDKDERKVWKILMPHLENFKKQETFSYADMIKTIVIECILKECINEQMDENASHELQTRMRILFRLTVIKRYNDLYETELVDLIIVKKDLIPLQNQMKDFSEIRSKFTYIFRCEFKANFEQTNNIELIIDWFNNNDLIFPRIQRKEFNESEVYEKIISPITENSIIIDRSFQKFMPDKYITEYGYESLLQIAVECIIKKKTNQMRNTIFISLWYSFYNLVQNSVAFPRNVDLDIDFDKRFQPNEKEKSVTEKRHYRSPAEWRDSAEGMVPHHKPVVGGNDINGEPIYVGRAIHDGDTIPGKVVPSHHVCYVAYDGREHSHHVYQVLTNPHNTEMVWVPSNPDGPIPTGALIGGRQANGIPLYIGRTYYEGSMVVGKVHSEHRSCYISFSGVEIPINSYEVLVVRQLETHQH</sequence>
<evidence type="ECO:0000256" key="5">
    <source>
        <dbReference type="ARBA" id="ARBA00022723"/>
    </source>
</evidence>